<dbReference type="InterPro" id="IPR005646">
    <property type="entry name" value="FapA"/>
</dbReference>
<evidence type="ECO:0000313" key="3">
    <source>
        <dbReference type="Proteomes" id="UP001164748"/>
    </source>
</evidence>
<dbReference type="AlphaFoldDB" id="A0AA47LSI9"/>
<sequence>MLDDILRVSQDGQRVYLSAGKVEHTNGQPIEKKQIKDWLVSNQVEGFFCFDDTIESALTKLNSSPDDAEPEDFIIAERRDATIESRIADDKMTAYLVVNGACGGRGLKADDILSTLREANIVRGIKKPTLQKLLSASGKLKPGEYLDVPVAFGRQPIAGEDAHLVYLIEDPAERVRRPKQREDGTVDMRDLGEMVMVKQGQPLAKLIPETSGYEGFTVTGSVLSTSAGKPMTLTAHPGSELSNKDPNILVATMAGIPRLQKDGVAVDDALSLDAVDVGTGHVNFEGSVVIKGDVEVGMKVTASGTVTVGGVVESATITAGADIIVQNGIIGRQVAADSDINCTLVAEGNIVAKFAQYATLCANQNLELTLHAMHCKTHVGQSIVISDATKRKGTLAGGKHEVGEKVQAVIIGASAGAHTYIHCFPRLPILKRELVNLNKSWEEKSAQLDKIQAAEKKLEAVPEEKRDAAMVERISSTREHLSTALSEIEALVEETDAAIESGYQTASIIATKSLLSRVHCTIGEEKHLVHSEHGPSHLFYDNAAIELKPYQANG</sequence>
<accession>A0AA47LSI9</accession>
<dbReference type="Pfam" id="PF03961">
    <property type="entry name" value="FapA"/>
    <property type="match status" value="1"/>
</dbReference>
<dbReference type="Proteomes" id="UP001164748">
    <property type="component" value="Plasmid unnamed"/>
</dbReference>
<feature type="domain" description="Flagellar Assembly Protein A N-terminal region" evidence="1">
    <location>
        <begin position="84"/>
        <end position="261"/>
    </location>
</feature>
<keyword evidence="2" id="KW-0614">Plasmid</keyword>
<dbReference type="Pfam" id="PF20250">
    <property type="entry name" value="FapA_N"/>
    <property type="match status" value="1"/>
</dbReference>
<dbReference type="PANTHER" id="PTHR38032:SF1">
    <property type="entry name" value="RNA-BINDING PROTEIN KHPB N-TERMINAL DOMAIN-CONTAINING PROTEIN"/>
    <property type="match status" value="1"/>
</dbReference>
<reference evidence="2" key="1">
    <citation type="submission" date="2022-09" db="EMBL/GenBank/DDBJ databases">
        <authorList>
            <person name="Li Z.-J."/>
        </authorList>
    </citation>
    <scope>NUCLEOTIDE SEQUENCE</scope>
    <source>
        <strain evidence="2">TGB11</strain>
        <plasmid evidence="2">unnamed</plasmid>
    </source>
</reference>
<geneLocation type="plasmid" evidence="2 3">
    <name>unnamed</name>
</geneLocation>
<evidence type="ECO:0000313" key="2">
    <source>
        <dbReference type="EMBL" id="WBA10004.1"/>
    </source>
</evidence>
<protein>
    <submittedName>
        <fullName evidence="2">FapA family protein</fullName>
    </submittedName>
</protein>
<dbReference type="InterPro" id="IPR046865">
    <property type="entry name" value="FapA_b_solenoid"/>
</dbReference>
<gene>
    <name evidence="2" type="ORF">N8M53_14420</name>
</gene>
<dbReference type="PANTHER" id="PTHR38032">
    <property type="entry name" value="POLYMERASE-RELATED"/>
    <property type="match status" value="1"/>
</dbReference>
<name>A0AA47LSI9_9GAMM</name>
<proteinExistence type="predicted"/>
<evidence type="ECO:0000259" key="1">
    <source>
        <dbReference type="Pfam" id="PF20250"/>
    </source>
</evidence>
<dbReference type="EMBL" id="CP114589">
    <property type="protein sequence ID" value="WBA10004.1"/>
    <property type="molecule type" value="Genomic_DNA"/>
</dbReference>
<dbReference type="RefSeq" id="WP_269580059.1">
    <property type="nucleotide sequence ID" value="NZ_CP114589.1"/>
</dbReference>
<organism evidence="2 3">
    <name type="scientific">Salinivibrio kushneri</name>
    <dbReference type="NCBI Taxonomy" id="1908198"/>
    <lineage>
        <taxon>Bacteria</taxon>
        <taxon>Pseudomonadati</taxon>
        <taxon>Pseudomonadota</taxon>
        <taxon>Gammaproteobacteria</taxon>
        <taxon>Vibrionales</taxon>
        <taxon>Vibrionaceae</taxon>
        <taxon>Salinivibrio</taxon>
    </lineage>
</organism>
<dbReference type="InterPro" id="IPR046866">
    <property type="entry name" value="FapA_N"/>
</dbReference>